<dbReference type="Pfam" id="PF05597">
    <property type="entry name" value="Phasin"/>
    <property type="match status" value="1"/>
</dbReference>
<evidence type="ECO:0000313" key="1">
    <source>
        <dbReference type="EMBL" id="BDI05512.1"/>
    </source>
</evidence>
<name>A0ABM7YM34_9BURK</name>
<accession>A0ABM7YM34</accession>
<dbReference type="NCBIfam" id="TIGR01837">
    <property type="entry name" value="PHA_granule_1"/>
    <property type="match status" value="1"/>
</dbReference>
<evidence type="ECO:0000313" key="2">
    <source>
        <dbReference type="Proteomes" id="UP001057498"/>
    </source>
</evidence>
<evidence type="ECO:0008006" key="3">
    <source>
        <dbReference type="Google" id="ProtNLM"/>
    </source>
</evidence>
<gene>
    <name evidence="1" type="ORF">CATMQ487_24820</name>
</gene>
<dbReference type="PANTHER" id="PTHR38664">
    <property type="entry name" value="SLR0058 PROTEIN"/>
    <property type="match status" value="1"/>
</dbReference>
<dbReference type="InterPro" id="IPR008769">
    <property type="entry name" value="PhaF_PhaI"/>
</dbReference>
<sequence length="175" mass="18359">MAKKLKKLATDNQLATTIRESAQQIWLAGLGAYAKAQQEGNKVFDALVREGESIQANTRKMAEDKVQEMATKATGTWDKLEAVFENRVSKALNSLGVPTKADIDALAKRVGELTTEVEKLNGGAPKAAARRPAKVAAAVVEVVAEAKPVAVKRARAAAKKVKAAPAAEAAADGVA</sequence>
<protein>
    <recommendedName>
        <fullName evidence="3">Poly(Hydroxyalkanoate) granule-associated protein</fullName>
    </recommendedName>
</protein>
<organism evidence="1 2">
    <name type="scientific">Sphaerotilus microaerophilus</name>
    <dbReference type="NCBI Taxonomy" id="2914710"/>
    <lineage>
        <taxon>Bacteria</taxon>
        <taxon>Pseudomonadati</taxon>
        <taxon>Pseudomonadota</taxon>
        <taxon>Betaproteobacteria</taxon>
        <taxon>Burkholderiales</taxon>
        <taxon>Sphaerotilaceae</taxon>
        <taxon>Sphaerotilus</taxon>
    </lineage>
</organism>
<dbReference type="EMBL" id="AP025730">
    <property type="protein sequence ID" value="BDI05512.1"/>
    <property type="molecule type" value="Genomic_DNA"/>
</dbReference>
<keyword evidence="2" id="KW-1185">Reference proteome</keyword>
<reference evidence="1" key="1">
    <citation type="submission" date="2022-04" db="EMBL/GenBank/DDBJ databases">
        <title>Whole genome sequence of Sphaerotilus sp. FB-5.</title>
        <authorList>
            <person name="Takeda M."/>
            <person name="Narihara S."/>
            <person name="Akimoto M."/>
            <person name="Akimoto R."/>
            <person name="Nishiyashiki S."/>
            <person name="Murakami T."/>
        </authorList>
    </citation>
    <scope>NUCLEOTIDE SEQUENCE</scope>
    <source>
        <strain evidence="1">FB-5</strain>
    </source>
</reference>
<dbReference type="PANTHER" id="PTHR38664:SF1">
    <property type="entry name" value="SLR0058 PROTEIN"/>
    <property type="match status" value="1"/>
</dbReference>
<proteinExistence type="predicted"/>
<dbReference type="RefSeq" id="WP_251973536.1">
    <property type="nucleotide sequence ID" value="NZ_AP025730.1"/>
</dbReference>
<dbReference type="Proteomes" id="UP001057498">
    <property type="component" value="Chromosome"/>
</dbReference>